<evidence type="ECO:0000256" key="2">
    <source>
        <dbReference type="ARBA" id="ARBA00006706"/>
    </source>
</evidence>
<dbReference type="GO" id="GO:0008654">
    <property type="term" value="P:phospholipid biosynthetic process"/>
    <property type="evidence" value="ECO:0007669"/>
    <property type="project" value="UniProtKB-ARBA"/>
</dbReference>
<evidence type="ECO:0000313" key="8">
    <source>
        <dbReference type="EMBL" id="GHE28938.1"/>
    </source>
</evidence>
<dbReference type="SUPFAM" id="SSF48576">
    <property type="entry name" value="Terpenoid synthases"/>
    <property type="match status" value="1"/>
</dbReference>
<sequence>MRDPRFAAWRARADAALARALPDPADSPHGLHGAMRHAVLLGGKRMRPLLVYAAGAAFGAEEPLLDAPAAAVELVHAYSLVHDDLPAMDDDALRRGQPTVHVAFDEATAILAGDALQALAFATLARAPGDAALRVALIDTLAGAAGVAGMCGGQALDLDATGAAASVTLAELERLHAMKTGALIRAAVRMGALCGGADADALARLDRFAAALGLAFQVRDDILDVEGDSATLGKTAGKDEAQAKATFPALLGMQASRARLDELRAAMDAELGALGARADALRALAEFTLTRSH</sequence>
<dbReference type="PANTHER" id="PTHR43281">
    <property type="entry name" value="FARNESYL DIPHOSPHATE SYNTHASE"/>
    <property type="match status" value="1"/>
</dbReference>
<proteinExistence type="inferred from homology"/>
<keyword evidence="9" id="KW-1185">Reference proteome</keyword>
<dbReference type="GO" id="GO:0005737">
    <property type="term" value="C:cytoplasm"/>
    <property type="evidence" value="ECO:0007669"/>
    <property type="project" value="UniProtKB-ARBA"/>
</dbReference>
<evidence type="ECO:0000256" key="4">
    <source>
        <dbReference type="ARBA" id="ARBA00022723"/>
    </source>
</evidence>
<dbReference type="Gene3D" id="1.10.600.10">
    <property type="entry name" value="Farnesyl Diphosphate Synthase"/>
    <property type="match status" value="1"/>
</dbReference>
<dbReference type="CDD" id="cd00685">
    <property type="entry name" value="Trans_IPPS_HT"/>
    <property type="match status" value="1"/>
</dbReference>
<dbReference type="InterPro" id="IPR033749">
    <property type="entry name" value="Polyprenyl_synt_CS"/>
</dbReference>
<dbReference type="NCBIfam" id="NF045485">
    <property type="entry name" value="FPPsyn"/>
    <property type="match status" value="1"/>
</dbReference>
<name>A0A919DBT5_9GAMM</name>
<dbReference type="InterPro" id="IPR008949">
    <property type="entry name" value="Isoprenoid_synthase_dom_sf"/>
</dbReference>
<comment type="cofactor">
    <cofactor evidence="1">
        <name>Mg(2+)</name>
        <dbReference type="ChEBI" id="CHEBI:18420"/>
    </cofactor>
</comment>
<dbReference type="PROSITE" id="PS00723">
    <property type="entry name" value="POLYPRENYL_SYNTHASE_1"/>
    <property type="match status" value="1"/>
</dbReference>
<dbReference type="SFLD" id="SFLDG01017">
    <property type="entry name" value="Polyprenyl_Transferase_Like"/>
    <property type="match status" value="1"/>
</dbReference>
<reference evidence="8" key="2">
    <citation type="submission" date="2020-09" db="EMBL/GenBank/DDBJ databases">
        <authorList>
            <person name="Sun Q."/>
            <person name="Kim S."/>
        </authorList>
    </citation>
    <scope>NUCLEOTIDE SEQUENCE</scope>
    <source>
        <strain evidence="8">KCTC 32020</strain>
    </source>
</reference>
<reference evidence="8" key="1">
    <citation type="journal article" date="2014" name="Int. J. Syst. Evol. Microbiol.">
        <title>Complete genome sequence of Corynebacterium casei LMG S-19264T (=DSM 44701T), isolated from a smear-ripened cheese.</title>
        <authorList>
            <consortium name="US DOE Joint Genome Institute (JGI-PGF)"/>
            <person name="Walter F."/>
            <person name="Albersmeier A."/>
            <person name="Kalinowski J."/>
            <person name="Ruckert C."/>
        </authorList>
    </citation>
    <scope>NUCLEOTIDE SEQUENCE</scope>
    <source>
        <strain evidence="8">KCTC 32020</strain>
    </source>
</reference>
<accession>A0A919DBT5</accession>
<keyword evidence="4" id="KW-0479">Metal-binding</keyword>
<dbReference type="OrthoDB" id="9805316at2"/>
<dbReference type="SFLD" id="SFLDS00005">
    <property type="entry name" value="Isoprenoid_Synthase_Type_I"/>
    <property type="match status" value="1"/>
</dbReference>
<dbReference type="InterPro" id="IPR000092">
    <property type="entry name" value="Polyprenyl_synt"/>
</dbReference>
<protein>
    <submittedName>
        <fullName evidence="8">Farnesyl-diphosphate synthase</fullName>
    </submittedName>
</protein>
<evidence type="ECO:0000256" key="5">
    <source>
        <dbReference type="ARBA" id="ARBA00022842"/>
    </source>
</evidence>
<evidence type="ECO:0000256" key="7">
    <source>
        <dbReference type="RuleBase" id="RU004466"/>
    </source>
</evidence>
<dbReference type="AlphaFoldDB" id="A0A919DBT5"/>
<keyword evidence="5" id="KW-0460">Magnesium</keyword>
<dbReference type="FunFam" id="1.10.600.10:FF:000001">
    <property type="entry name" value="Geranylgeranyl diphosphate synthase"/>
    <property type="match status" value="1"/>
</dbReference>
<dbReference type="PROSITE" id="PS00444">
    <property type="entry name" value="POLYPRENYL_SYNTHASE_2"/>
    <property type="match status" value="1"/>
</dbReference>
<dbReference type="InterPro" id="IPR053378">
    <property type="entry name" value="Prenyl_diphosphate_synthase"/>
</dbReference>
<dbReference type="GO" id="GO:0016114">
    <property type="term" value="P:terpenoid biosynthetic process"/>
    <property type="evidence" value="ECO:0007669"/>
    <property type="project" value="UniProtKB-ARBA"/>
</dbReference>
<dbReference type="PANTHER" id="PTHR43281:SF1">
    <property type="entry name" value="FARNESYL DIPHOSPHATE SYNTHASE"/>
    <property type="match status" value="1"/>
</dbReference>
<dbReference type="GO" id="GO:0004659">
    <property type="term" value="F:prenyltransferase activity"/>
    <property type="evidence" value="ECO:0007669"/>
    <property type="project" value="InterPro"/>
</dbReference>
<keyword evidence="6" id="KW-0414">Isoprene biosynthesis</keyword>
<evidence type="ECO:0000313" key="9">
    <source>
        <dbReference type="Proteomes" id="UP000636453"/>
    </source>
</evidence>
<gene>
    <name evidence="8" type="primary">ispA</name>
    <name evidence="8" type="ORF">GCM10007167_08300</name>
</gene>
<dbReference type="GO" id="GO:0046872">
    <property type="term" value="F:metal ion binding"/>
    <property type="evidence" value="ECO:0007669"/>
    <property type="project" value="UniProtKB-KW"/>
</dbReference>
<comment type="similarity">
    <text evidence="2 7">Belongs to the FPP/GGPP synthase family.</text>
</comment>
<dbReference type="RefSeq" id="WP_146473960.1">
    <property type="nucleotide sequence ID" value="NZ_BNCF01000003.1"/>
</dbReference>
<keyword evidence="3 7" id="KW-0808">Transferase</keyword>
<evidence type="ECO:0000256" key="6">
    <source>
        <dbReference type="ARBA" id="ARBA00023229"/>
    </source>
</evidence>
<comment type="caution">
    <text evidence="8">The sequence shown here is derived from an EMBL/GenBank/DDBJ whole genome shotgun (WGS) entry which is preliminary data.</text>
</comment>
<dbReference type="Pfam" id="PF00348">
    <property type="entry name" value="polyprenyl_synt"/>
    <property type="match status" value="1"/>
</dbReference>
<dbReference type="Proteomes" id="UP000636453">
    <property type="component" value="Unassembled WGS sequence"/>
</dbReference>
<organism evidence="8 9">
    <name type="scientific">Vulcaniibacterium thermophilum</name>
    <dbReference type="NCBI Taxonomy" id="1169913"/>
    <lineage>
        <taxon>Bacteria</taxon>
        <taxon>Pseudomonadati</taxon>
        <taxon>Pseudomonadota</taxon>
        <taxon>Gammaproteobacteria</taxon>
        <taxon>Lysobacterales</taxon>
        <taxon>Lysobacteraceae</taxon>
        <taxon>Vulcaniibacterium</taxon>
    </lineage>
</organism>
<evidence type="ECO:0000256" key="3">
    <source>
        <dbReference type="ARBA" id="ARBA00022679"/>
    </source>
</evidence>
<evidence type="ECO:0000256" key="1">
    <source>
        <dbReference type="ARBA" id="ARBA00001946"/>
    </source>
</evidence>
<dbReference type="EMBL" id="BNCF01000003">
    <property type="protein sequence ID" value="GHE28938.1"/>
    <property type="molecule type" value="Genomic_DNA"/>
</dbReference>